<dbReference type="InterPro" id="IPR029060">
    <property type="entry name" value="PIN-like_dom_sf"/>
</dbReference>
<organism evidence="2 3">
    <name type="scientific">Paragemmobacter kunshanensis</name>
    <dbReference type="NCBI Taxonomy" id="2583234"/>
    <lineage>
        <taxon>Bacteria</taxon>
        <taxon>Pseudomonadati</taxon>
        <taxon>Pseudomonadota</taxon>
        <taxon>Alphaproteobacteria</taxon>
        <taxon>Rhodobacterales</taxon>
        <taxon>Paracoccaceae</taxon>
        <taxon>Paragemmobacter</taxon>
    </lineage>
</organism>
<gene>
    <name evidence="2" type="ORF">G5V65_15910</name>
</gene>
<dbReference type="Gene3D" id="3.40.50.1010">
    <property type="entry name" value="5'-nuclease"/>
    <property type="match status" value="1"/>
</dbReference>
<evidence type="ECO:0000313" key="2">
    <source>
        <dbReference type="EMBL" id="NGQ92383.1"/>
    </source>
</evidence>
<proteinExistence type="predicted"/>
<feature type="domain" description="PIN" evidence="1">
    <location>
        <begin position="4"/>
        <end position="122"/>
    </location>
</feature>
<dbReference type="InterPro" id="IPR041705">
    <property type="entry name" value="PIN_Sll0205"/>
</dbReference>
<sequence length="129" mass="14197">MTAILLDTHAWVWSLSGDDNLSPRARALITGATSVHVSPITFFEIGQKVRLGKWPGMERHVHDLSAILNRQGGSPAPLTPDICLRAATMPWDHRDPFDRILAATCEVTGLLLISKDPAFATLPDLPCFW</sequence>
<dbReference type="Proteomes" id="UP000474758">
    <property type="component" value="Unassembled WGS sequence"/>
</dbReference>
<evidence type="ECO:0000259" key="1">
    <source>
        <dbReference type="Pfam" id="PF01850"/>
    </source>
</evidence>
<evidence type="ECO:0000313" key="3">
    <source>
        <dbReference type="Proteomes" id="UP000474758"/>
    </source>
</evidence>
<dbReference type="PANTHER" id="PTHR36173">
    <property type="entry name" value="RIBONUCLEASE VAPC16-RELATED"/>
    <property type="match status" value="1"/>
</dbReference>
<dbReference type="SUPFAM" id="SSF88723">
    <property type="entry name" value="PIN domain-like"/>
    <property type="match status" value="1"/>
</dbReference>
<dbReference type="CDD" id="cd09872">
    <property type="entry name" value="PIN_Sll0205-like"/>
    <property type="match status" value="1"/>
</dbReference>
<dbReference type="AlphaFoldDB" id="A0A6M1U9Z1"/>
<dbReference type="RefSeq" id="WP_165051983.1">
    <property type="nucleotide sequence ID" value="NZ_JAALFE010000017.1"/>
</dbReference>
<dbReference type="InterPro" id="IPR052919">
    <property type="entry name" value="TA_system_RNase"/>
</dbReference>
<accession>A0A6M1U9Z1</accession>
<reference evidence="2 3" key="1">
    <citation type="submission" date="2020-02" db="EMBL/GenBank/DDBJ databases">
        <title>Rhodobacter translucens sp. nov., a novel bacterium isolated from activated sludge.</title>
        <authorList>
            <person name="Liu J."/>
        </authorList>
    </citation>
    <scope>NUCLEOTIDE SEQUENCE [LARGE SCALE GENOMIC DNA]</scope>
    <source>
        <strain evidence="2 3">HX-7-19</strain>
    </source>
</reference>
<dbReference type="PANTHER" id="PTHR36173:SF2">
    <property type="entry name" value="RIBONUCLEASE VAPC16"/>
    <property type="match status" value="1"/>
</dbReference>
<dbReference type="Pfam" id="PF01850">
    <property type="entry name" value="PIN"/>
    <property type="match status" value="1"/>
</dbReference>
<name>A0A6M1U9Z1_9RHOB</name>
<keyword evidence="3" id="KW-1185">Reference proteome</keyword>
<protein>
    <submittedName>
        <fullName evidence="2">Type II toxin-antitoxin system VapC family toxin</fullName>
    </submittedName>
</protein>
<comment type="caution">
    <text evidence="2">The sequence shown here is derived from an EMBL/GenBank/DDBJ whole genome shotgun (WGS) entry which is preliminary data.</text>
</comment>
<dbReference type="InterPro" id="IPR002716">
    <property type="entry name" value="PIN_dom"/>
</dbReference>
<dbReference type="EMBL" id="JAALFE010000017">
    <property type="protein sequence ID" value="NGQ92383.1"/>
    <property type="molecule type" value="Genomic_DNA"/>
</dbReference>